<accession>A0AAU2V5E2</accession>
<dbReference type="GO" id="GO:0004222">
    <property type="term" value="F:metalloendopeptidase activity"/>
    <property type="evidence" value="ECO:0007669"/>
    <property type="project" value="TreeGrafter"/>
</dbReference>
<dbReference type="PANTHER" id="PTHR21666">
    <property type="entry name" value="PEPTIDASE-RELATED"/>
    <property type="match status" value="1"/>
</dbReference>
<sequence length="403" mass="42868">MRSRESGVAEPRRTPEHAEAARALDRFLRADPAQWPGLAPRVVDAVGDRRLHEIVAATREHVGDFTGVSDGPDGLVVEGTAGRALAFAQADADGNLTHLRIAPGPYRPARLRVPPGVRAAVGWALWCALLAVRIAACWSAPSVAGWCESVLIVGAAYLLLEGLLAPARLPRWMRRTVEAGALVALASAWRLPQLPGGQPDLKLAAGLALVIGGVAYLMWARSHRWGAPLSAPLHFPLRDGTWLIAQGGGRGLNHHLAQPEQRGALDIVAAGSRGARLRGGPRPDAYRIHGAKLYAPCDGHVVSAADGYADQIPGTIRYEPPYGNHVFIDTGSEVVKLAHLRPGSVTVSTGDRVHTGQLLGEVGNSGNTTEPHLHIHAERDGLGLDLRFTGITGTLHRGRTLRT</sequence>
<reference evidence="2" key="1">
    <citation type="submission" date="2022-10" db="EMBL/GenBank/DDBJ databases">
        <title>The complete genomes of actinobacterial strains from the NBC collection.</title>
        <authorList>
            <person name="Joergensen T.S."/>
            <person name="Alvarez Arevalo M."/>
            <person name="Sterndorff E.B."/>
            <person name="Faurdal D."/>
            <person name="Vuksanovic O."/>
            <person name="Mourched A.-S."/>
            <person name="Charusanti P."/>
            <person name="Shaw S."/>
            <person name="Blin K."/>
            <person name="Weber T."/>
        </authorList>
    </citation>
    <scope>NUCLEOTIDE SEQUENCE</scope>
    <source>
        <strain evidence="2">NBC_00003</strain>
    </source>
</reference>
<dbReference type="AlphaFoldDB" id="A0AAU2V5E2"/>
<dbReference type="PANTHER" id="PTHR21666:SF285">
    <property type="entry name" value="M23 FAMILY METALLOPEPTIDASE"/>
    <property type="match status" value="1"/>
</dbReference>
<dbReference type="EMBL" id="CP108318">
    <property type="protein sequence ID" value="WTW62613.1"/>
    <property type="molecule type" value="Genomic_DNA"/>
</dbReference>
<evidence type="ECO:0000313" key="2">
    <source>
        <dbReference type="EMBL" id="WTW62613.1"/>
    </source>
</evidence>
<protein>
    <submittedName>
        <fullName evidence="2">M23 family metallopeptidase</fullName>
    </submittedName>
</protein>
<dbReference type="CDD" id="cd12797">
    <property type="entry name" value="M23_peptidase"/>
    <property type="match status" value="1"/>
</dbReference>
<dbReference type="Pfam" id="PF01551">
    <property type="entry name" value="Peptidase_M23"/>
    <property type="match status" value="1"/>
</dbReference>
<name>A0AAU2V5E2_9ACTN</name>
<dbReference type="InterPro" id="IPR011055">
    <property type="entry name" value="Dup_hybrid_motif"/>
</dbReference>
<gene>
    <name evidence="2" type="ORF">OG549_19250</name>
</gene>
<organism evidence="2">
    <name type="scientific">Streptomyces sp. NBC_00003</name>
    <dbReference type="NCBI Taxonomy" id="2903608"/>
    <lineage>
        <taxon>Bacteria</taxon>
        <taxon>Bacillati</taxon>
        <taxon>Actinomycetota</taxon>
        <taxon>Actinomycetes</taxon>
        <taxon>Kitasatosporales</taxon>
        <taxon>Streptomycetaceae</taxon>
        <taxon>Streptomyces</taxon>
    </lineage>
</organism>
<feature type="domain" description="M23ase beta-sheet core" evidence="1">
    <location>
        <begin position="290"/>
        <end position="381"/>
    </location>
</feature>
<dbReference type="InterPro" id="IPR016047">
    <property type="entry name" value="M23ase_b-sheet_dom"/>
</dbReference>
<dbReference type="SUPFAM" id="SSF51261">
    <property type="entry name" value="Duplicated hybrid motif"/>
    <property type="match status" value="1"/>
</dbReference>
<dbReference type="InterPro" id="IPR050570">
    <property type="entry name" value="Cell_wall_metabolism_enzyme"/>
</dbReference>
<dbReference type="Gene3D" id="2.70.70.10">
    <property type="entry name" value="Glucose Permease (Domain IIA)"/>
    <property type="match status" value="1"/>
</dbReference>
<evidence type="ECO:0000259" key="1">
    <source>
        <dbReference type="Pfam" id="PF01551"/>
    </source>
</evidence>
<proteinExistence type="predicted"/>